<proteinExistence type="predicted"/>
<accession>A0A6G1GE84</accession>
<reference evidence="4" key="3">
    <citation type="submission" date="2025-04" db="UniProtKB">
        <authorList>
            <consortium name="RefSeq"/>
        </authorList>
    </citation>
    <scope>IDENTIFICATION</scope>
    <source>
        <strain evidence="4">CBS 781.70</strain>
    </source>
</reference>
<feature type="region of interest" description="Disordered" evidence="1">
    <location>
        <begin position="242"/>
        <end position="283"/>
    </location>
</feature>
<name>A0A6G1GE84_9PEZI</name>
<dbReference type="RefSeq" id="XP_033537999.1">
    <property type="nucleotide sequence ID" value="XM_033675932.1"/>
</dbReference>
<evidence type="ECO:0000313" key="2">
    <source>
        <dbReference type="EMBL" id="KAF1816368.1"/>
    </source>
</evidence>
<gene>
    <name evidence="2 4" type="ORF">P152DRAFT_388522</name>
</gene>
<dbReference type="EMBL" id="ML975150">
    <property type="protein sequence ID" value="KAF1816368.1"/>
    <property type="molecule type" value="Genomic_DNA"/>
</dbReference>
<organism evidence="2">
    <name type="scientific">Eremomyces bilateralis CBS 781.70</name>
    <dbReference type="NCBI Taxonomy" id="1392243"/>
    <lineage>
        <taxon>Eukaryota</taxon>
        <taxon>Fungi</taxon>
        <taxon>Dikarya</taxon>
        <taxon>Ascomycota</taxon>
        <taxon>Pezizomycotina</taxon>
        <taxon>Dothideomycetes</taxon>
        <taxon>Dothideomycetes incertae sedis</taxon>
        <taxon>Eremomycetales</taxon>
        <taxon>Eremomycetaceae</taxon>
        <taxon>Eremomyces</taxon>
    </lineage>
</organism>
<dbReference type="GeneID" id="54416502"/>
<dbReference type="OrthoDB" id="5372708at2759"/>
<evidence type="ECO:0000256" key="1">
    <source>
        <dbReference type="SAM" id="MobiDB-lite"/>
    </source>
</evidence>
<evidence type="ECO:0000313" key="4">
    <source>
        <dbReference type="RefSeq" id="XP_033537999.1"/>
    </source>
</evidence>
<dbReference type="AlphaFoldDB" id="A0A6G1GE84"/>
<protein>
    <submittedName>
        <fullName evidence="2 4">Uncharacterized protein</fullName>
    </submittedName>
</protein>
<reference evidence="2 4" key="1">
    <citation type="submission" date="2020-01" db="EMBL/GenBank/DDBJ databases">
        <authorList>
            <consortium name="DOE Joint Genome Institute"/>
            <person name="Haridas S."/>
            <person name="Albert R."/>
            <person name="Binder M."/>
            <person name="Bloem J."/>
            <person name="Labutti K."/>
            <person name="Salamov A."/>
            <person name="Andreopoulos B."/>
            <person name="Baker S.E."/>
            <person name="Barry K."/>
            <person name="Bills G."/>
            <person name="Bluhm B.H."/>
            <person name="Cannon C."/>
            <person name="Castanera R."/>
            <person name="Culley D.E."/>
            <person name="Daum C."/>
            <person name="Ezra D."/>
            <person name="Gonzalez J.B."/>
            <person name="Henrissat B."/>
            <person name="Kuo A."/>
            <person name="Liang C."/>
            <person name="Lipzen A."/>
            <person name="Lutzoni F."/>
            <person name="Magnuson J."/>
            <person name="Mondo S."/>
            <person name="Nolan M."/>
            <person name="Ohm R."/>
            <person name="Pangilinan J."/>
            <person name="Park H.-J."/>
            <person name="Ramirez L."/>
            <person name="Alfaro M."/>
            <person name="Sun H."/>
            <person name="Tritt A."/>
            <person name="Yoshinaga Y."/>
            <person name="Zwiers L.-H."/>
            <person name="Turgeon B.G."/>
            <person name="Goodwin S.B."/>
            <person name="Spatafora J.W."/>
            <person name="Crous P.W."/>
            <person name="Grigoriev I.V."/>
        </authorList>
    </citation>
    <scope>NUCLEOTIDE SEQUENCE</scope>
    <source>
        <strain evidence="2 4">CBS 781.70</strain>
    </source>
</reference>
<keyword evidence="3" id="KW-1185">Reference proteome</keyword>
<evidence type="ECO:0000313" key="3">
    <source>
        <dbReference type="Proteomes" id="UP000504638"/>
    </source>
</evidence>
<dbReference type="Proteomes" id="UP000504638">
    <property type="component" value="Unplaced"/>
</dbReference>
<reference evidence="4" key="2">
    <citation type="submission" date="2020-04" db="EMBL/GenBank/DDBJ databases">
        <authorList>
            <consortium name="NCBI Genome Project"/>
        </authorList>
    </citation>
    <scope>NUCLEOTIDE SEQUENCE</scope>
    <source>
        <strain evidence="4">CBS 781.70</strain>
    </source>
</reference>
<feature type="compositionally biased region" description="Polar residues" evidence="1">
    <location>
        <begin position="257"/>
        <end position="271"/>
    </location>
</feature>
<sequence length="378" mass="42842">MGMYIIPAGLSFKERARRANVFPITLGPHGSNFDDVISALEPFMKRLDRGQEVTLQGGEKVLLCAFTMAYLGDMPQQQENAGMKSQRAKLGCRNCFIDNESRGDLFYDTFRNGRYHHQTLAMREVMNACITQAARERYATRWGLNLAAPSLIKISPALDLIMSRPGDPAHSEYLGLSRMMHSLLLDAILTTKGCQSYAETLRSFPFPPNWPHVQGPLRHLKSYSLSEHARWSLLQSLLQQAADSLTENPRRRRSLSRESQPTGTTQSQRTQGPRPGVEHTVDVPKESAAKAVLYLSDIKKPNMHTALHYPQLAEEYAMPSNCNVLVGEDKHRFFKKVIYQTNHQKVEREPLSRRTYGKPFDYYYSTPSPIAILRPTAT</sequence>